<keyword evidence="4" id="KW-1185">Reference proteome</keyword>
<name>A0A077DFC9_9BURK</name>
<proteinExistence type="predicted"/>
<dbReference type="STRING" id="1072685.IX83_05495"/>
<evidence type="ECO:0000313" key="3">
    <source>
        <dbReference type="EMBL" id="AIL32841.1"/>
    </source>
</evidence>
<dbReference type="InterPro" id="IPR054384">
    <property type="entry name" value="SecDF_P1_head"/>
</dbReference>
<sequence>MLFNKNLLLIAGLSLILTACETVELYPKTSSTYFAPNYQLIDSNLQSSQSDDTESSFVIKLASTRPGFDFTDELQVKEQTIYAHPNLYITRNDLENVTAKANKKSGKAWVVLTLNDAGARKLESITRDYQGKYLVVSSKNQIVSLLKINSIASDELDIPMSNAFQASALQEQILDGE</sequence>
<feature type="chain" id="PRO_5001717508" description="SecDF P1 head subdomain domain-containing protein" evidence="1">
    <location>
        <begin position="20"/>
        <end position="177"/>
    </location>
</feature>
<dbReference type="Proteomes" id="UP000028945">
    <property type="component" value="Chromosome"/>
</dbReference>
<evidence type="ECO:0000313" key="4">
    <source>
        <dbReference type="Proteomes" id="UP000028945"/>
    </source>
</evidence>
<feature type="domain" description="SecDF P1 head subdomain" evidence="2">
    <location>
        <begin position="77"/>
        <end position="154"/>
    </location>
</feature>
<accession>A0A077DFC9</accession>
<gene>
    <name evidence="3" type="ORF">IX83_05495</name>
</gene>
<feature type="signal peptide" evidence="1">
    <location>
        <begin position="1"/>
        <end position="19"/>
    </location>
</feature>
<evidence type="ECO:0000259" key="2">
    <source>
        <dbReference type="Pfam" id="PF22599"/>
    </source>
</evidence>
<dbReference type="RefSeq" id="WP_038499967.1">
    <property type="nucleotide sequence ID" value="NZ_AFWK01000008.1"/>
</dbReference>
<reference evidence="3 4" key="1">
    <citation type="journal article" date="2014" name="BMC Genomics">
        <title>A genomic perspective on a new bacterial genus and species from the Alcaligenaceae family, Basilea psittacipulmonis.</title>
        <authorList>
            <person name="Whiteson K.L."/>
            <person name="Hernandez D."/>
            <person name="Lazarevic V."/>
            <person name="Gaia N."/>
            <person name="Farinelli L."/>
            <person name="Francois P."/>
            <person name="Pilo P."/>
            <person name="Frey J."/>
            <person name="Schrenzel J."/>
        </authorList>
    </citation>
    <scope>NUCLEOTIDE SEQUENCE [LARGE SCALE GENOMIC DNA]</scope>
    <source>
        <strain evidence="3 4">DSM 24701</strain>
    </source>
</reference>
<dbReference type="PROSITE" id="PS51257">
    <property type="entry name" value="PROKAR_LIPOPROTEIN"/>
    <property type="match status" value="1"/>
</dbReference>
<dbReference type="EMBL" id="CP009238">
    <property type="protein sequence ID" value="AIL32841.1"/>
    <property type="molecule type" value="Genomic_DNA"/>
</dbReference>
<organism evidence="3 4">
    <name type="scientific">Basilea psittacipulmonis DSM 24701</name>
    <dbReference type="NCBI Taxonomy" id="1072685"/>
    <lineage>
        <taxon>Bacteria</taxon>
        <taxon>Pseudomonadati</taxon>
        <taxon>Pseudomonadota</taxon>
        <taxon>Betaproteobacteria</taxon>
        <taxon>Burkholderiales</taxon>
        <taxon>Alcaligenaceae</taxon>
        <taxon>Basilea</taxon>
    </lineage>
</organism>
<dbReference type="KEGG" id="bpsi:IX83_05495"/>
<dbReference type="eggNOG" id="COG0342">
    <property type="taxonomic scope" value="Bacteria"/>
</dbReference>
<dbReference type="Gene3D" id="3.30.1360.200">
    <property type="match status" value="1"/>
</dbReference>
<evidence type="ECO:0000256" key="1">
    <source>
        <dbReference type="SAM" id="SignalP"/>
    </source>
</evidence>
<keyword evidence="1" id="KW-0732">Signal</keyword>
<dbReference type="HOGENOM" id="CLU_1515006_0_0_4"/>
<dbReference type="Pfam" id="PF22599">
    <property type="entry name" value="SecDF_P1_head"/>
    <property type="match status" value="1"/>
</dbReference>
<dbReference type="AlphaFoldDB" id="A0A077DFC9"/>
<protein>
    <recommendedName>
        <fullName evidence="2">SecDF P1 head subdomain domain-containing protein</fullName>
    </recommendedName>
</protein>